<dbReference type="Proteomes" id="UP000002640">
    <property type="component" value="Unassembled WGS sequence"/>
</dbReference>
<dbReference type="AlphaFoldDB" id="G4Z977"/>
<dbReference type="RefSeq" id="XP_009523848.1">
    <property type="nucleotide sequence ID" value="XM_009525553.1"/>
</dbReference>
<evidence type="ECO:0000313" key="9">
    <source>
        <dbReference type="EMBL" id="EGZ21131.1"/>
    </source>
</evidence>
<dbReference type="Pfam" id="PF18634">
    <property type="entry name" value="RXLR_WY"/>
    <property type="match status" value="1"/>
</dbReference>
<dbReference type="GeneID" id="20657198"/>
<organism evidence="9 10">
    <name type="scientific">Phytophthora sojae (strain P6497)</name>
    <name type="common">Soybean stem and root rot agent</name>
    <name type="synonym">Phytophthora megasperma f. sp. glycines</name>
    <dbReference type="NCBI Taxonomy" id="1094619"/>
    <lineage>
        <taxon>Eukaryota</taxon>
        <taxon>Sar</taxon>
        <taxon>Stramenopiles</taxon>
        <taxon>Oomycota</taxon>
        <taxon>Peronosporomycetes</taxon>
        <taxon>Peronosporales</taxon>
        <taxon>Peronosporaceae</taxon>
        <taxon>Phytophthora</taxon>
    </lineage>
</organism>
<dbReference type="InParanoid" id="G4Z977"/>
<dbReference type="GO" id="GO:0043657">
    <property type="term" value="C:host cell"/>
    <property type="evidence" value="ECO:0007669"/>
    <property type="project" value="UniProtKB-SubCell"/>
</dbReference>
<evidence type="ECO:0000256" key="1">
    <source>
        <dbReference type="ARBA" id="ARBA00004340"/>
    </source>
</evidence>
<feature type="domain" description="RXLR phytopathogen effector protein WY-domain" evidence="7">
    <location>
        <begin position="69"/>
        <end position="119"/>
    </location>
</feature>
<keyword evidence="4" id="KW-0964">Secreted</keyword>
<dbReference type="GO" id="GO:0005576">
    <property type="term" value="C:extracellular region"/>
    <property type="evidence" value="ECO:0007669"/>
    <property type="project" value="UniProtKB-SubCell"/>
</dbReference>
<dbReference type="SMR" id="G4Z977"/>
<dbReference type="InterPro" id="IPR040786">
    <property type="entry name" value="RXLR_WY"/>
</dbReference>
<feature type="domain" description="RxLR effector PexRD54 WY" evidence="8">
    <location>
        <begin position="27"/>
        <end position="66"/>
    </location>
</feature>
<proteinExistence type="inferred from homology"/>
<name>G4Z977_PHYSP</name>
<comment type="similarity">
    <text evidence="3">Belongs to the RxLR effector family.</text>
</comment>
<dbReference type="Pfam" id="PF22748">
    <property type="entry name" value="PexRD54_WY"/>
    <property type="match status" value="1"/>
</dbReference>
<dbReference type="KEGG" id="psoj:PHYSODRAFT_495596"/>
<keyword evidence="10" id="KW-1185">Reference proteome</keyword>
<evidence type="ECO:0000256" key="4">
    <source>
        <dbReference type="ARBA" id="ARBA00022525"/>
    </source>
</evidence>
<protein>
    <submittedName>
        <fullName evidence="9">Uncharacterized protein</fullName>
    </submittedName>
</protein>
<gene>
    <name evidence="9" type="ORF">PHYSODRAFT_495596</name>
</gene>
<evidence type="ECO:0000256" key="6">
    <source>
        <dbReference type="ARBA" id="ARBA00023026"/>
    </source>
</evidence>
<sequence>EERGPIPRLSKLAEMTLKQNRFHNLENWLWLRTQADPRKVFKFLLLGEAGVKLENNPKFIQWIKYVKLYQADQGVHRFTASDIFYTLLASKRTEEEVAVLFASLKKIPGLKKLAEDLQKAQFDSWRIKGKIPNAGRIYGKTMPSMLLE</sequence>
<evidence type="ECO:0000259" key="8">
    <source>
        <dbReference type="Pfam" id="PF22748"/>
    </source>
</evidence>
<accession>G4Z977</accession>
<dbReference type="InterPro" id="IPR054463">
    <property type="entry name" value="PexRD54_WY"/>
</dbReference>
<evidence type="ECO:0000313" key="10">
    <source>
        <dbReference type="Proteomes" id="UP000002640"/>
    </source>
</evidence>
<evidence type="ECO:0000256" key="3">
    <source>
        <dbReference type="ARBA" id="ARBA00010400"/>
    </source>
</evidence>
<evidence type="ECO:0000256" key="2">
    <source>
        <dbReference type="ARBA" id="ARBA00004613"/>
    </source>
</evidence>
<dbReference type="OMA" id="HNLENWL"/>
<comment type="subcellular location">
    <subcellularLocation>
        <location evidence="1">Host cell</location>
    </subcellularLocation>
    <subcellularLocation>
        <location evidence="2">Secreted</location>
    </subcellularLocation>
</comment>
<feature type="non-terminal residue" evidence="9">
    <location>
        <position position="1"/>
    </location>
</feature>
<reference evidence="9 10" key="1">
    <citation type="journal article" date="2006" name="Science">
        <title>Phytophthora genome sequences uncover evolutionary origins and mechanisms of pathogenesis.</title>
        <authorList>
            <person name="Tyler B.M."/>
            <person name="Tripathy S."/>
            <person name="Zhang X."/>
            <person name="Dehal P."/>
            <person name="Jiang R.H."/>
            <person name="Aerts A."/>
            <person name="Arredondo F.D."/>
            <person name="Baxter L."/>
            <person name="Bensasson D."/>
            <person name="Beynon J.L."/>
            <person name="Chapman J."/>
            <person name="Damasceno C.M."/>
            <person name="Dorrance A.E."/>
            <person name="Dou D."/>
            <person name="Dickerman A.W."/>
            <person name="Dubchak I.L."/>
            <person name="Garbelotto M."/>
            <person name="Gijzen M."/>
            <person name="Gordon S.G."/>
            <person name="Govers F."/>
            <person name="Grunwald N.J."/>
            <person name="Huang W."/>
            <person name="Ivors K.L."/>
            <person name="Jones R.W."/>
            <person name="Kamoun S."/>
            <person name="Krampis K."/>
            <person name="Lamour K.H."/>
            <person name="Lee M.K."/>
            <person name="McDonald W.H."/>
            <person name="Medina M."/>
            <person name="Meijer H.J."/>
            <person name="Nordberg E.K."/>
            <person name="Maclean D.J."/>
            <person name="Ospina-Giraldo M.D."/>
            <person name="Morris P.F."/>
            <person name="Phuntumart V."/>
            <person name="Putnam N.H."/>
            <person name="Rash S."/>
            <person name="Rose J.K."/>
            <person name="Sakihama Y."/>
            <person name="Salamov A.A."/>
            <person name="Savidor A."/>
            <person name="Scheuring C.F."/>
            <person name="Smith B.M."/>
            <person name="Sobral B.W."/>
            <person name="Terry A."/>
            <person name="Torto-Alalibo T.A."/>
            <person name="Win J."/>
            <person name="Xu Z."/>
            <person name="Zhang H."/>
            <person name="Grigoriev I.V."/>
            <person name="Rokhsar D.S."/>
            <person name="Boore J.L."/>
        </authorList>
    </citation>
    <scope>NUCLEOTIDE SEQUENCE [LARGE SCALE GENOMIC DNA]</scope>
    <source>
        <strain evidence="9 10">P6497</strain>
    </source>
</reference>
<evidence type="ECO:0000256" key="5">
    <source>
        <dbReference type="ARBA" id="ARBA00022729"/>
    </source>
</evidence>
<keyword evidence="5" id="KW-0732">Signal</keyword>
<evidence type="ECO:0000259" key="7">
    <source>
        <dbReference type="Pfam" id="PF18634"/>
    </source>
</evidence>
<keyword evidence="6" id="KW-0843">Virulence</keyword>
<dbReference type="EMBL" id="JH159153">
    <property type="protein sequence ID" value="EGZ21131.1"/>
    <property type="molecule type" value="Genomic_DNA"/>
</dbReference>